<dbReference type="PANTHER" id="PTHR30341">
    <property type="entry name" value="SODIUM ION/PROTON ANTIPORTER NHAA-RELATED"/>
    <property type="match status" value="1"/>
</dbReference>
<evidence type="ECO:0000256" key="9">
    <source>
        <dbReference type="ARBA" id="ARBA00023065"/>
    </source>
</evidence>
<proteinExistence type="inferred from homology"/>
<reference evidence="14" key="1">
    <citation type="submission" date="2022-10" db="EMBL/GenBank/DDBJ databases">
        <title>Genome sequence of Actinomyces israelii ATCC 10048.</title>
        <authorList>
            <person name="Watt R.M."/>
            <person name="Tong W.M."/>
        </authorList>
    </citation>
    <scope>NUCLEOTIDE SEQUENCE</scope>
    <source>
        <strain evidence="14">ATCC 10048</strain>
    </source>
</reference>
<evidence type="ECO:0000256" key="12">
    <source>
        <dbReference type="HAMAP-Rule" id="MF_01844"/>
    </source>
</evidence>
<evidence type="ECO:0000313" key="14">
    <source>
        <dbReference type="EMBL" id="MCZ0859518.1"/>
    </source>
</evidence>
<dbReference type="Proteomes" id="UP001072034">
    <property type="component" value="Unassembled WGS sequence"/>
</dbReference>
<gene>
    <name evidence="12 14" type="primary">nhaA</name>
    <name evidence="14" type="ORF">OHJ16_15915</name>
</gene>
<evidence type="ECO:0000256" key="8">
    <source>
        <dbReference type="ARBA" id="ARBA00023053"/>
    </source>
</evidence>
<comment type="subcellular location">
    <subcellularLocation>
        <location evidence="1">Cell inner membrane</location>
        <topology evidence="1">Multi-pass membrane protein</topology>
    </subcellularLocation>
    <subcellularLocation>
        <location evidence="12">Cell membrane</location>
        <topology evidence="12">Multi-pass membrane protein</topology>
    </subcellularLocation>
</comment>
<feature type="transmembrane region" description="Helical" evidence="12">
    <location>
        <begin position="108"/>
        <end position="130"/>
    </location>
</feature>
<dbReference type="Gene3D" id="1.20.1530.10">
    <property type="entry name" value="Na+/H+ antiporter like domain"/>
    <property type="match status" value="1"/>
</dbReference>
<dbReference type="NCBIfam" id="TIGR00773">
    <property type="entry name" value="NhaA"/>
    <property type="match status" value="1"/>
</dbReference>
<feature type="transmembrane region" description="Helical" evidence="12">
    <location>
        <begin position="303"/>
        <end position="322"/>
    </location>
</feature>
<accession>A0ABT4IEG7</accession>
<keyword evidence="6 12" id="KW-0812">Transmembrane</keyword>
<sequence length="630" mass="67790">MSTPAIVTENVDAWLRRRRRRRDLQTNETYAALALAVATALALVWANIGHSYHSFWDTPAALAIGPFSVELSLHGWVDEGLMTAFFFMVGLDVRRDLTLGELRLPGRALLPAAAAIGGLVVPTIVYLGIAHGADGANAWGSVISTDTAFALGMLALVGPRRAPRLRAFLLAFAVIDDIGALLVIAAFYSDSLNLVALGCAALGLLGTQVLARRGVWRTPPYAFLAVIIWYALYRSGVHATLAGVLIALLMPVYPVRSTDVDGASEVAQLYRQSPAPGTAVMLREALVYSMPMNQRLSWMLPPYVNYVVVPLFALANAGVALSSDTVVAAFSSRITWAVVAGLVVGKLVGVAAGAGLVLRFVPASRLPGLDLPRILGLAALSGMGFTISLLVANLALEEVLRDQARLGVLIASLGSLLLATIIFRVGDRVSPLPSPPGERLCRPVDVDEDLMVGDPHAPHTLINYADMSYEGRWRLMEALKGIAHLRDTGDVRLVLRHKLSGPESLLAALALEAVHHDEPEKLWRFHDALAELRGQITSRSITTAAREAGMDDRTMWKRIKSAADEPKVLADALDVEGLTEDGSPVVYIDGRRFNSLLNRWTFSEELTRIEAAELMGPAEGRHSGGSGERP</sequence>
<dbReference type="PANTHER" id="PTHR30341:SF0">
    <property type="entry name" value="NA(+)_H(+) ANTIPORTER NHAA"/>
    <property type="match status" value="1"/>
</dbReference>
<keyword evidence="4 12" id="KW-0050">Antiport</keyword>
<keyword evidence="8 12" id="KW-0915">Sodium</keyword>
<dbReference type="EMBL" id="JAPTMY010000059">
    <property type="protein sequence ID" value="MCZ0859518.1"/>
    <property type="molecule type" value="Genomic_DNA"/>
</dbReference>
<evidence type="ECO:0000313" key="15">
    <source>
        <dbReference type="Proteomes" id="UP001072034"/>
    </source>
</evidence>
<feature type="transmembrane region" description="Helical" evidence="12">
    <location>
        <begin position="408"/>
        <end position="426"/>
    </location>
</feature>
<feature type="transmembrane region" description="Helical" evidence="12">
    <location>
        <begin position="136"/>
        <end position="156"/>
    </location>
</feature>
<feature type="transmembrane region" description="Helical" evidence="12">
    <location>
        <begin position="194"/>
        <end position="211"/>
    </location>
</feature>
<dbReference type="InterPro" id="IPR012336">
    <property type="entry name" value="Thioredoxin-like_fold"/>
</dbReference>
<dbReference type="HAMAP" id="MF_01844">
    <property type="entry name" value="NhaA"/>
    <property type="match status" value="1"/>
</dbReference>
<evidence type="ECO:0000256" key="10">
    <source>
        <dbReference type="ARBA" id="ARBA00023136"/>
    </source>
</evidence>
<dbReference type="RefSeq" id="WP_268918704.1">
    <property type="nucleotide sequence ID" value="NZ_JAPTMY010000059.1"/>
</dbReference>
<comment type="similarity">
    <text evidence="2">In the N-terminal section; belongs to the NhaA Na(+)/H(+) (TC 2.A.33) antiporter family.</text>
</comment>
<evidence type="ECO:0000256" key="7">
    <source>
        <dbReference type="ARBA" id="ARBA00022989"/>
    </source>
</evidence>
<feature type="transmembrane region" description="Helical" evidence="12">
    <location>
        <begin position="374"/>
        <end position="396"/>
    </location>
</feature>
<evidence type="ECO:0000256" key="4">
    <source>
        <dbReference type="ARBA" id="ARBA00022449"/>
    </source>
</evidence>
<dbReference type="InterPro" id="IPR004670">
    <property type="entry name" value="NhaA"/>
</dbReference>
<dbReference type="Pfam" id="PF13462">
    <property type="entry name" value="Thioredoxin_4"/>
    <property type="match status" value="1"/>
</dbReference>
<organism evidence="14 15">
    <name type="scientific">Actinomyces israelii</name>
    <dbReference type="NCBI Taxonomy" id="1659"/>
    <lineage>
        <taxon>Bacteria</taxon>
        <taxon>Bacillati</taxon>
        <taxon>Actinomycetota</taxon>
        <taxon>Actinomycetes</taxon>
        <taxon>Actinomycetales</taxon>
        <taxon>Actinomycetaceae</taxon>
        <taxon>Actinomyces</taxon>
    </lineage>
</organism>
<comment type="similarity">
    <text evidence="12">Belongs to the NhaA Na(+)/H(+) (TC 2.A.33) antiporter family.</text>
</comment>
<evidence type="ECO:0000256" key="5">
    <source>
        <dbReference type="ARBA" id="ARBA00022475"/>
    </source>
</evidence>
<feature type="transmembrane region" description="Helical" evidence="12">
    <location>
        <begin position="168"/>
        <end position="188"/>
    </location>
</feature>
<comment type="function">
    <text evidence="12">Na(+)/H(+) antiporter that extrudes sodium in exchange for external protons.</text>
</comment>
<keyword evidence="11 12" id="KW-0739">Sodium transport</keyword>
<feature type="transmembrane region" description="Helical" evidence="12">
    <location>
        <begin position="60"/>
        <end position="87"/>
    </location>
</feature>
<dbReference type="Gene3D" id="3.40.30.10">
    <property type="entry name" value="Glutaredoxin"/>
    <property type="match status" value="1"/>
</dbReference>
<feature type="transmembrane region" description="Helical" evidence="12">
    <location>
        <begin position="223"/>
        <end position="250"/>
    </location>
</feature>
<evidence type="ECO:0000256" key="3">
    <source>
        <dbReference type="ARBA" id="ARBA00022448"/>
    </source>
</evidence>
<keyword evidence="15" id="KW-1185">Reference proteome</keyword>
<dbReference type="Pfam" id="PF06965">
    <property type="entry name" value="Na_H_antiport_1"/>
    <property type="match status" value="1"/>
</dbReference>
<protein>
    <recommendedName>
        <fullName evidence="12">Na(+)/H(+) antiporter NhaA</fullName>
    </recommendedName>
    <alternativeName>
        <fullName evidence="12">Sodium/proton antiporter NhaA</fullName>
    </alternativeName>
</protein>
<evidence type="ECO:0000256" key="6">
    <source>
        <dbReference type="ARBA" id="ARBA00022692"/>
    </source>
</evidence>
<feature type="transmembrane region" description="Helical" evidence="12">
    <location>
        <begin position="29"/>
        <end position="48"/>
    </location>
</feature>
<evidence type="ECO:0000256" key="2">
    <source>
        <dbReference type="ARBA" id="ARBA00007006"/>
    </source>
</evidence>
<keyword evidence="7 12" id="KW-1133">Transmembrane helix</keyword>
<keyword evidence="9 12" id="KW-0406">Ion transport</keyword>
<evidence type="ECO:0000256" key="1">
    <source>
        <dbReference type="ARBA" id="ARBA00004429"/>
    </source>
</evidence>
<evidence type="ECO:0000256" key="11">
    <source>
        <dbReference type="ARBA" id="ARBA00023201"/>
    </source>
</evidence>
<dbReference type="InterPro" id="IPR036249">
    <property type="entry name" value="Thioredoxin-like_sf"/>
</dbReference>
<comment type="catalytic activity">
    <reaction evidence="12">
        <text>Na(+)(in) + 2 H(+)(out) = Na(+)(out) + 2 H(+)(in)</text>
        <dbReference type="Rhea" id="RHEA:29251"/>
        <dbReference type="ChEBI" id="CHEBI:15378"/>
        <dbReference type="ChEBI" id="CHEBI:29101"/>
    </reaction>
</comment>
<feature type="transmembrane region" description="Helical" evidence="12">
    <location>
        <begin position="334"/>
        <end position="362"/>
    </location>
</feature>
<dbReference type="InterPro" id="IPR023171">
    <property type="entry name" value="Na/H_antiporter_dom_sf"/>
</dbReference>
<comment type="caution">
    <text evidence="14">The sequence shown here is derived from an EMBL/GenBank/DDBJ whole genome shotgun (WGS) entry which is preliminary data.</text>
</comment>
<name>A0ABT4IEG7_9ACTO</name>
<feature type="domain" description="Thioredoxin-like fold" evidence="13">
    <location>
        <begin position="447"/>
        <end position="597"/>
    </location>
</feature>
<keyword evidence="5 12" id="KW-1003">Cell membrane</keyword>
<dbReference type="SUPFAM" id="SSF52833">
    <property type="entry name" value="Thioredoxin-like"/>
    <property type="match status" value="1"/>
</dbReference>
<keyword evidence="3 12" id="KW-0813">Transport</keyword>
<keyword evidence="10 12" id="KW-0472">Membrane</keyword>
<evidence type="ECO:0000259" key="13">
    <source>
        <dbReference type="Pfam" id="PF13462"/>
    </source>
</evidence>